<evidence type="ECO:0000313" key="2">
    <source>
        <dbReference type="EMBL" id="PIA41032.1"/>
    </source>
</evidence>
<proteinExistence type="predicted"/>
<reference evidence="2 3" key="1">
    <citation type="submission" date="2017-09" db="EMBL/GenBank/DDBJ databases">
        <title>WGS assembly of Aquilegia coerulea Goldsmith.</title>
        <authorList>
            <person name="Hodges S."/>
            <person name="Kramer E."/>
            <person name="Nordborg M."/>
            <person name="Tomkins J."/>
            <person name="Borevitz J."/>
            <person name="Derieg N."/>
            <person name="Yan J."/>
            <person name="Mihaltcheva S."/>
            <person name="Hayes R.D."/>
            <person name="Rokhsar D."/>
        </authorList>
    </citation>
    <scope>NUCLEOTIDE SEQUENCE [LARGE SCALE GENOMIC DNA]</scope>
    <source>
        <strain evidence="3">cv. Goldsmith</strain>
    </source>
</reference>
<organism evidence="2 3">
    <name type="scientific">Aquilegia coerulea</name>
    <name type="common">Rocky mountain columbine</name>
    <dbReference type="NCBI Taxonomy" id="218851"/>
    <lineage>
        <taxon>Eukaryota</taxon>
        <taxon>Viridiplantae</taxon>
        <taxon>Streptophyta</taxon>
        <taxon>Embryophyta</taxon>
        <taxon>Tracheophyta</taxon>
        <taxon>Spermatophyta</taxon>
        <taxon>Magnoliopsida</taxon>
        <taxon>Ranunculales</taxon>
        <taxon>Ranunculaceae</taxon>
        <taxon>Thalictroideae</taxon>
        <taxon>Aquilegia</taxon>
    </lineage>
</organism>
<name>A0A2G5DC33_AQUCA</name>
<gene>
    <name evidence="2" type="ORF">AQUCO_02300070v1</name>
</gene>
<evidence type="ECO:0000313" key="3">
    <source>
        <dbReference type="Proteomes" id="UP000230069"/>
    </source>
</evidence>
<evidence type="ECO:0000256" key="1">
    <source>
        <dbReference type="SAM" id="Phobius"/>
    </source>
</evidence>
<sequence>MKCEDFVIRNGTFQYFTLMPKCSKMVSIYTVLSTILVRSHYHFPYQSLQLFYLHFFGFTVFCFCFVLFSYNFTFFLLMKKQSCESSFRGSDL</sequence>
<protein>
    <submittedName>
        <fullName evidence="2">Uncharacterized protein</fullName>
    </submittedName>
</protein>
<dbReference type="Proteomes" id="UP000230069">
    <property type="component" value="Unassembled WGS sequence"/>
</dbReference>
<dbReference type="EMBL" id="KZ305040">
    <property type="protein sequence ID" value="PIA41032.1"/>
    <property type="molecule type" value="Genomic_DNA"/>
</dbReference>
<keyword evidence="1" id="KW-0472">Membrane</keyword>
<dbReference type="InParanoid" id="A0A2G5DC33"/>
<keyword evidence="3" id="KW-1185">Reference proteome</keyword>
<keyword evidence="1" id="KW-1133">Transmembrane helix</keyword>
<keyword evidence="1" id="KW-0812">Transmembrane</keyword>
<dbReference type="AlphaFoldDB" id="A0A2G5DC33"/>
<accession>A0A2G5DC33</accession>
<feature type="transmembrane region" description="Helical" evidence="1">
    <location>
        <begin position="55"/>
        <end position="78"/>
    </location>
</feature>